<comment type="similarity">
    <text evidence="6">Belongs to the WRKY group III family.</text>
</comment>
<keyword evidence="3" id="KW-0238">DNA-binding</keyword>
<dbReference type="InterPro" id="IPR044810">
    <property type="entry name" value="WRKY_plant"/>
</dbReference>
<feature type="compositionally biased region" description="Basic and acidic residues" evidence="7">
    <location>
        <begin position="395"/>
        <end position="405"/>
    </location>
</feature>
<evidence type="ECO:0000313" key="10">
    <source>
        <dbReference type="Proteomes" id="UP000525078"/>
    </source>
</evidence>
<evidence type="ECO:0000256" key="1">
    <source>
        <dbReference type="ARBA" id="ARBA00004123"/>
    </source>
</evidence>
<dbReference type="SMART" id="SM00774">
    <property type="entry name" value="WRKY"/>
    <property type="match status" value="1"/>
</dbReference>
<evidence type="ECO:0000256" key="3">
    <source>
        <dbReference type="ARBA" id="ARBA00023125"/>
    </source>
</evidence>
<comment type="subcellular location">
    <subcellularLocation>
        <location evidence="1">Nucleus</location>
    </subcellularLocation>
</comment>
<gene>
    <name evidence="9" type="ORF">F8388_024753</name>
</gene>
<evidence type="ECO:0000256" key="4">
    <source>
        <dbReference type="ARBA" id="ARBA00023163"/>
    </source>
</evidence>
<sequence length="446" mass="48821">MDRNKKMMGEWEQKSLLNELLRGKELAGQLQLTIATSPPSSSSSSSTSSSYESRQNLVQNILVSFEKALSMLNWPGGSSGTSNQSLLPAVPVMIGMSESPPSLTGSPFSDDSDRDQDNKDYIGSRKRKSLPRWTKQVRVSPGMGLEGPLDDGFSWRKYGQKDILGAKYPRGYYRCTHRNVQGCLATKQVQRSDDDPTIFEITYRARHTCTQAPGHVIGTTTTTTSTASTDQNQNNNNFPSLLEQMSHHQTHQDDHHHNSLSSLRSGLKIITEGLENPHDGHSPPLIISSNNFNFPTVSSSTPLPVNANMIDAVATATAVVAAAAGEDQNPTAADHGRFSSPNYSMIIDDMSLMTEFSHHPPSFVSPETSGTNYFSSSPHHHHHHEFGGSSVQQSFDHHNDQHGSESDQIISAIITSTANTTQPIGMEISGHEFDSNFTFDNSGFFS</sequence>
<dbReference type="GO" id="GO:0000976">
    <property type="term" value="F:transcription cis-regulatory region binding"/>
    <property type="evidence" value="ECO:0007669"/>
    <property type="project" value="TreeGrafter"/>
</dbReference>
<accession>A0A7J6GDY0</accession>
<evidence type="ECO:0000256" key="2">
    <source>
        <dbReference type="ARBA" id="ARBA00023015"/>
    </source>
</evidence>
<evidence type="ECO:0000256" key="7">
    <source>
        <dbReference type="SAM" id="MobiDB-lite"/>
    </source>
</evidence>
<keyword evidence="2" id="KW-0805">Transcription regulation</keyword>
<proteinExistence type="inferred from homology"/>
<keyword evidence="4" id="KW-0804">Transcription</keyword>
<dbReference type="InterPro" id="IPR036576">
    <property type="entry name" value="WRKY_dom_sf"/>
</dbReference>
<evidence type="ECO:0000256" key="5">
    <source>
        <dbReference type="ARBA" id="ARBA00023242"/>
    </source>
</evidence>
<feature type="compositionally biased region" description="Polar residues" evidence="7">
    <location>
        <begin position="365"/>
        <end position="377"/>
    </location>
</feature>
<dbReference type="GO" id="GO:0042542">
    <property type="term" value="P:response to hydrogen peroxide"/>
    <property type="evidence" value="ECO:0007669"/>
    <property type="project" value="UniProtKB-ARBA"/>
</dbReference>
<dbReference type="AlphaFoldDB" id="A0A7J6GDY0"/>
<dbReference type="PANTHER" id="PTHR32096:SF115">
    <property type="entry name" value="WRKY TRANSCRIPTION FACTOR 30-RELATED"/>
    <property type="match status" value="1"/>
</dbReference>
<feature type="domain" description="WRKY" evidence="8">
    <location>
        <begin position="144"/>
        <end position="207"/>
    </location>
</feature>
<dbReference type="GO" id="GO:0003700">
    <property type="term" value="F:DNA-binding transcription factor activity"/>
    <property type="evidence" value="ECO:0007669"/>
    <property type="project" value="InterPro"/>
</dbReference>
<dbReference type="Gene3D" id="2.20.25.80">
    <property type="entry name" value="WRKY domain"/>
    <property type="match status" value="1"/>
</dbReference>
<feature type="region of interest" description="Disordered" evidence="7">
    <location>
        <begin position="214"/>
        <end position="239"/>
    </location>
</feature>
<evidence type="ECO:0000256" key="6">
    <source>
        <dbReference type="ARBA" id="ARBA00060850"/>
    </source>
</evidence>
<feature type="compositionally biased region" description="Polar residues" evidence="7">
    <location>
        <begin position="99"/>
        <end position="109"/>
    </location>
</feature>
<reference evidence="9 10" key="1">
    <citation type="journal article" date="2020" name="bioRxiv">
        <title>Sequence and annotation of 42 cannabis genomes reveals extensive copy number variation in cannabinoid synthesis and pathogen resistance genes.</title>
        <authorList>
            <person name="Mckernan K.J."/>
            <person name="Helbert Y."/>
            <person name="Kane L.T."/>
            <person name="Ebling H."/>
            <person name="Zhang L."/>
            <person name="Liu B."/>
            <person name="Eaton Z."/>
            <person name="Mclaughlin S."/>
            <person name="Kingan S."/>
            <person name="Baybayan P."/>
            <person name="Concepcion G."/>
            <person name="Jordan M."/>
            <person name="Riva A."/>
            <person name="Barbazuk W."/>
            <person name="Harkins T."/>
        </authorList>
    </citation>
    <scope>NUCLEOTIDE SEQUENCE [LARGE SCALE GENOMIC DNA]</scope>
    <source>
        <strain evidence="10">cv. Jamaican Lion 4</strain>
        <tissue evidence="9">Leaf</tissue>
    </source>
</reference>
<dbReference type="PROSITE" id="PS50811">
    <property type="entry name" value="WRKY"/>
    <property type="match status" value="1"/>
</dbReference>
<dbReference type="GO" id="GO:0010193">
    <property type="term" value="P:response to ozone"/>
    <property type="evidence" value="ECO:0007669"/>
    <property type="project" value="UniProtKB-ARBA"/>
</dbReference>
<evidence type="ECO:0000259" key="8">
    <source>
        <dbReference type="PROSITE" id="PS50811"/>
    </source>
</evidence>
<feature type="region of interest" description="Disordered" evidence="7">
    <location>
        <begin position="94"/>
        <end position="134"/>
    </location>
</feature>
<comment type="caution">
    <text evidence="9">The sequence shown here is derived from an EMBL/GenBank/DDBJ whole genome shotgun (WGS) entry which is preliminary data.</text>
</comment>
<dbReference type="GO" id="GO:0010150">
    <property type="term" value="P:leaf senescence"/>
    <property type="evidence" value="ECO:0007669"/>
    <property type="project" value="UniProtKB-ARBA"/>
</dbReference>
<dbReference type="FunFam" id="2.20.25.80:FF:000009">
    <property type="entry name" value="WRKY transcription factor 53"/>
    <property type="match status" value="1"/>
</dbReference>
<protein>
    <recommendedName>
        <fullName evidence="8">WRKY domain-containing protein</fullName>
    </recommendedName>
</protein>
<feature type="compositionally biased region" description="Low complexity" evidence="7">
    <location>
        <begin position="219"/>
        <end position="237"/>
    </location>
</feature>
<dbReference type="GO" id="GO:0009751">
    <property type="term" value="P:response to salicylic acid"/>
    <property type="evidence" value="ECO:0007669"/>
    <property type="project" value="UniProtKB-ARBA"/>
</dbReference>
<organism evidence="9 10">
    <name type="scientific">Cannabis sativa</name>
    <name type="common">Hemp</name>
    <name type="synonym">Marijuana</name>
    <dbReference type="NCBI Taxonomy" id="3483"/>
    <lineage>
        <taxon>Eukaryota</taxon>
        <taxon>Viridiplantae</taxon>
        <taxon>Streptophyta</taxon>
        <taxon>Embryophyta</taxon>
        <taxon>Tracheophyta</taxon>
        <taxon>Spermatophyta</taxon>
        <taxon>Magnoliopsida</taxon>
        <taxon>eudicotyledons</taxon>
        <taxon>Gunneridae</taxon>
        <taxon>Pentapetalae</taxon>
        <taxon>rosids</taxon>
        <taxon>fabids</taxon>
        <taxon>Rosales</taxon>
        <taxon>Cannabaceae</taxon>
        <taxon>Cannabis</taxon>
    </lineage>
</organism>
<name>A0A7J6GDY0_CANSA</name>
<evidence type="ECO:0000313" key="9">
    <source>
        <dbReference type="EMBL" id="KAF4380460.1"/>
    </source>
</evidence>
<dbReference type="PANTHER" id="PTHR32096">
    <property type="entry name" value="WRKY TRANSCRIPTION FACTOR 30-RELATED-RELATED"/>
    <property type="match status" value="1"/>
</dbReference>
<feature type="region of interest" description="Disordered" evidence="7">
    <location>
        <begin position="361"/>
        <end position="405"/>
    </location>
</feature>
<dbReference type="GO" id="GO:0005634">
    <property type="term" value="C:nucleus"/>
    <property type="evidence" value="ECO:0007669"/>
    <property type="project" value="UniProtKB-SubCell"/>
</dbReference>
<dbReference type="InterPro" id="IPR003657">
    <property type="entry name" value="WRKY_dom"/>
</dbReference>
<keyword evidence="5" id="KW-0539">Nucleus</keyword>
<dbReference type="Pfam" id="PF03106">
    <property type="entry name" value="WRKY"/>
    <property type="match status" value="1"/>
</dbReference>
<dbReference type="SUPFAM" id="SSF118290">
    <property type="entry name" value="WRKY DNA-binding domain"/>
    <property type="match status" value="1"/>
</dbReference>
<dbReference type="EMBL" id="JAATIP010000065">
    <property type="protein sequence ID" value="KAF4380460.1"/>
    <property type="molecule type" value="Genomic_DNA"/>
</dbReference>
<dbReference type="Proteomes" id="UP000525078">
    <property type="component" value="Unassembled WGS sequence"/>
</dbReference>